<keyword evidence="4" id="KW-0813">Transport</keyword>
<evidence type="ECO:0000259" key="18">
    <source>
        <dbReference type="Pfam" id="PF00462"/>
    </source>
</evidence>
<evidence type="ECO:0000256" key="11">
    <source>
        <dbReference type="ARBA" id="ARBA00023128"/>
    </source>
</evidence>
<evidence type="ECO:0000313" key="22">
    <source>
        <dbReference type="Proteomes" id="UP000663854"/>
    </source>
</evidence>
<comment type="subcellular location">
    <subcellularLocation>
        <location evidence="2">Mitochondrion</location>
    </subcellularLocation>
</comment>
<evidence type="ECO:0000256" key="1">
    <source>
        <dbReference type="ARBA" id="ARBA00002549"/>
    </source>
</evidence>
<dbReference type="PANTHER" id="PTHR46679">
    <property type="match status" value="1"/>
</dbReference>
<evidence type="ECO:0000256" key="14">
    <source>
        <dbReference type="ARBA" id="ARBA00023284"/>
    </source>
</evidence>
<comment type="function">
    <text evidence="15">Glutathione-dependent oxidoreductase that facilitates the maintenance of mitochondrial redox homeostasis upon induction of apoptosis by oxidative stress. Involved in response to hydrogen peroxide and regulation of apoptosis caused by oxidative stress. Acts as a very efficient catalyst of monothiol reactions because of its high affinity for protein glutathione-mixed disulfides. Can receive electrons not only from glutathione (GSH), but also from thioredoxin reductase supporting both monothiol and dithiol reactions. Efficiently catalyzes both glutathionylation and deglutathionylation of mitochondrial complex I, which in turn regulates the superoxide production by the complex. Overexpression decreases the susceptibility to apoptosis and prevents loss of cardiolipin and cytochrome c release.</text>
</comment>
<dbReference type="SUPFAM" id="SSF52833">
    <property type="entry name" value="Thioredoxin-like"/>
    <property type="match status" value="1"/>
</dbReference>
<evidence type="ECO:0000256" key="2">
    <source>
        <dbReference type="ARBA" id="ARBA00004173"/>
    </source>
</evidence>
<dbReference type="Proteomes" id="UP000663854">
    <property type="component" value="Unassembled WGS sequence"/>
</dbReference>
<dbReference type="InterPro" id="IPR011767">
    <property type="entry name" value="GLR_AS"/>
</dbReference>
<dbReference type="GO" id="GO:0015035">
    <property type="term" value="F:protein-disulfide reductase activity"/>
    <property type="evidence" value="ECO:0007669"/>
    <property type="project" value="TreeGrafter"/>
</dbReference>
<dbReference type="InterPro" id="IPR011899">
    <property type="entry name" value="Glutaredoxin_euk/vir"/>
</dbReference>
<keyword evidence="8" id="KW-0249">Electron transport</keyword>
<keyword evidence="5" id="KW-0001">2Fe-2S</keyword>
<dbReference type="InterPro" id="IPR014025">
    <property type="entry name" value="Glutaredoxin_subgr"/>
</dbReference>
<sequence>MALNSSLSAADHIQKLIHDYPVVIFSKSNCPYCHKAKKILSKYTLDNKYYVLELNQLSNTDEYQTELQKLTNDRTVPRIFIDGKCIGDEEDLENLEKTGDLKKQLEAIKDL</sequence>
<proteinExistence type="inferred from homology"/>
<dbReference type="PRINTS" id="PR00160">
    <property type="entry name" value="GLUTAREDOXIN"/>
</dbReference>
<organism evidence="19 22">
    <name type="scientific">Rotaria sordida</name>
    <dbReference type="NCBI Taxonomy" id="392033"/>
    <lineage>
        <taxon>Eukaryota</taxon>
        <taxon>Metazoa</taxon>
        <taxon>Spiralia</taxon>
        <taxon>Gnathifera</taxon>
        <taxon>Rotifera</taxon>
        <taxon>Eurotatoria</taxon>
        <taxon>Bdelloidea</taxon>
        <taxon>Philodinida</taxon>
        <taxon>Philodinidae</taxon>
        <taxon>Rotaria</taxon>
    </lineage>
</organism>
<name>A0A814AL45_9BILA</name>
<evidence type="ECO:0000256" key="4">
    <source>
        <dbReference type="ARBA" id="ARBA00022448"/>
    </source>
</evidence>
<keyword evidence="23" id="KW-1185">Reference proteome</keyword>
<evidence type="ECO:0000256" key="3">
    <source>
        <dbReference type="ARBA" id="ARBA00007787"/>
    </source>
</evidence>
<evidence type="ECO:0000256" key="8">
    <source>
        <dbReference type="ARBA" id="ARBA00022982"/>
    </source>
</evidence>
<evidence type="ECO:0000256" key="5">
    <source>
        <dbReference type="ARBA" id="ARBA00022714"/>
    </source>
</evidence>
<keyword evidence="14" id="KW-0676">Redox-active center</keyword>
<dbReference type="EMBL" id="CAJNOH010000157">
    <property type="protein sequence ID" value="CAF0914315.1"/>
    <property type="molecule type" value="Genomic_DNA"/>
</dbReference>
<evidence type="ECO:0000256" key="9">
    <source>
        <dbReference type="ARBA" id="ARBA00023004"/>
    </source>
</evidence>
<dbReference type="Pfam" id="PF00462">
    <property type="entry name" value="Glutaredoxin"/>
    <property type="match status" value="1"/>
</dbReference>
<keyword evidence="10" id="KW-0411">Iron-sulfur</keyword>
<dbReference type="InterPro" id="IPR036249">
    <property type="entry name" value="Thioredoxin-like_sf"/>
</dbReference>
<dbReference type="AlphaFoldDB" id="A0A814AL45"/>
<protein>
    <recommendedName>
        <fullName evidence="17">Glutaredoxin-2, mitochondrial</fullName>
    </recommendedName>
</protein>
<evidence type="ECO:0000256" key="15">
    <source>
        <dbReference type="ARBA" id="ARBA00037470"/>
    </source>
</evidence>
<reference evidence="19" key="1">
    <citation type="submission" date="2021-02" db="EMBL/GenBank/DDBJ databases">
        <authorList>
            <person name="Nowell W R."/>
        </authorList>
    </citation>
    <scope>NUCLEOTIDE SEQUENCE</scope>
</reference>
<evidence type="ECO:0000313" key="20">
    <source>
        <dbReference type="EMBL" id="CAF1050578.1"/>
    </source>
</evidence>
<evidence type="ECO:0000256" key="16">
    <source>
        <dbReference type="ARBA" id="ARBA00038558"/>
    </source>
</evidence>
<evidence type="ECO:0000256" key="6">
    <source>
        <dbReference type="ARBA" id="ARBA00022723"/>
    </source>
</evidence>
<dbReference type="GO" id="GO:0051537">
    <property type="term" value="F:2 iron, 2 sulfur cluster binding"/>
    <property type="evidence" value="ECO:0007669"/>
    <property type="project" value="UniProtKB-KW"/>
</dbReference>
<accession>A0A814AL45</accession>
<keyword evidence="13" id="KW-0318">Glutathionylation</keyword>
<dbReference type="NCBIfam" id="TIGR02180">
    <property type="entry name" value="GRX_euk"/>
    <property type="match status" value="1"/>
</dbReference>
<dbReference type="GO" id="GO:0005739">
    <property type="term" value="C:mitochondrion"/>
    <property type="evidence" value="ECO:0007669"/>
    <property type="project" value="UniProtKB-SubCell"/>
</dbReference>
<keyword evidence="12" id="KW-1015">Disulfide bond</keyword>
<dbReference type="PROSITE" id="PS51354">
    <property type="entry name" value="GLUTAREDOXIN_2"/>
    <property type="match status" value="1"/>
</dbReference>
<comment type="caution">
    <text evidence="19">The sequence shown here is derived from an EMBL/GenBank/DDBJ whole genome shotgun (WGS) entry which is preliminary data.</text>
</comment>
<evidence type="ECO:0000256" key="12">
    <source>
        <dbReference type="ARBA" id="ARBA00023157"/>
    </source>
</evidence>
<comment type="subunit">
    <text evidence="16">Monomer; active form. Homodimer; inactive form. The homodimer is probably linked by 1 2Fe-2S cluster.</text>
</comment>
<dbReference type="EMBL" id="CAJNOL010000407">
    <property type="protein sequence ID" value="CAF1050578.1"/>
    <property type="molecule type" value="Genomic_DNA"/>
</dbReference>
<keyword evidence="6" id="KW-0479">Metal-binding</keyword>
<evidence type="ECO:0000256" key="7">
    <source>
        <dbReference type="ARBA" id="ARBA00022946"/>
    </source>
</evidence>
<comment type="function">
    <text evidence="1">Has a glutathione-disulfide oxidoreductase activity in the presence of NADPH and glutathione reductase. Reduces low molecular weight disulfides and proteins.</text>
</comment>
<evidence type="ECO:0000313" key="23">
    <source>
        <dbReference type="Proteomes" id="UP000663870"/>
    </source>
</evidence>
<feature type="domain" description="Glutaredoxin" evidence="18">
    <location>
        <begin position="22"/>
        <end position="86"/>
    </location>
</feature>
<dbReference type="Proteomes" id="UP000663870">
    <property type="component" value="Unassembled WGS sequence"/>
</dbReference>
<comment type="similarity">
    <text evidence="3">Belongs to the glutaredoxin family.</text>
</comment>
<dbReference type="PANTHER" id="PTHR46679:SF1">
    <property type="entry name" value="GLUTAREDOXIN-2, MITOCHONDRIAL"/>
    <property type="match status" value="1"/>
</dbReference>
<evidence type="ECO:0000256" key="17">
    <source>
        <dbReference type="ARBA" id="ARBA00039819"/>
    </source>
</evidence>
<dbReference type="PROSITE" id="PS00195">
    <property type="entry name" value="GLUTAREDOXIN_1"/>
    <property type="match status" value="1"/>
</dbReference>
<dbReference type="CDD" id="cd03419">
    <property type="entry name" value="GRX_GRXh_1_2_like"/>
    <property type="match status" value="1"/>
</dbReference>
<evidence type="ECO:0000256" key="10">
    <source>
        <dbReference type="ARBA" id="ARBA00023014"/>
    </source>
</evidence>
<dbReference type="InterPro" id="IPR002109">
    <property type="entry name" value="Glutaredoxin"/>
</dbReference>
<dbReference type="EMBL" id="CAJNOL010000410">
    <property type="protein sequence ID" value="CAF1052077.1"/>
    <property type="molecule type" value="Genomic_DNA"/>
</dbReference>
<gene>
    <name evidence="20" type="ORF">JXQ802_LOCUS16634</name>
    <name evidence="21" type="ORF">JXQ802_LOCUS16710</name>
    <name evidence="19" type="ORF">PYM288_LOCUS10191</name>
</gene>
<dbReference type="GO" id="GO:0046872">
    <property type="term" value="F:metal ion binding"/>
    <property type="evidence" value="ECO:0007669"/>
    <property type="project" value="UniProtKB-KW"/>
</dbReference>
<keyword evidence="11" id="KW-0496">Mitochondrion</keyword>
<keyword evidence="9" id="KW-0408">Iron</keyword>
<evidence type="ECO:0000313" key="21">
    <source>
        <dbReference type="EMBL" id="CAF1052077.1"/>
    </source>
</evidence>
<evidence type="ECO:0000313" key="19">
    <source>
        <dbReference type="EMBL" id="CAF0914315.1"/>
    </source>
</evidence>
<dbReference type="Gene3D" id="3.40.30.10">
    <property type="entry name" value="Glutaredoxin"/>
    <property type="match status" value="1"/>
</dbReference>
<keyword evidence="7" id="KW-0809">Transit peptide</keyword>
<evidence type="ECO:0000256" key="13">
    <source>
        <dbReference type="ARBA" id="ARBA00023206"/>
    </source>
</evidence>